<comment type="subcellular location">
    <subcellularLocation>
        <location evidence="1">Cell membrane</location>
        <topology evidence="1">Multi-pass membrane protein</topology>
    </subcellularLocation>
</comment>
<keyword evidence="3 5" id="KW-1133">Transmembrane helix</keyword>
<evidence type="ECO:0000256" key="1">
    <source>
        <dbReference type="ARBA" id="ARBA00004651"/>
    </source>
</evidence>
<feature type="transmembrane region" description="Helical" evidence="5">
    <location>
        <begin position="20"/>
        <end position="47"/>
    </location>
</feature>
<dbReference type="GO" id="GO:0046943">
    <property type="term" value="F:carboxylic acid transmembrane transporter activity"/>
    <property type="evidence" value="ECO:0007669"/>
    <property type="project" value="TreeGrafter"/>
</dbReference>
<feature type="transmembrane region" description="Helical" evidence="5">
    <location>
        <begin position="325"/>
        <end position="344"/>
    </location>
</feature>
<dbReference type="InterPro" id="IPR020846">
    <property type="entry name" value="MFS_dom"/>
</dbReference>
<dbReference type="CDD" id="cd17365">
    <property type="entry name" value="MFS_PcaK_like"/>
    <property type="match status" value="1"/>
</dbReference>
<feature type="transmembrane region" description="Helical" evidence="5">
    <location>
        <begin position="295"/>
        <end position="313"/>
    </location>
</feature>
<feature type="transmembrane region" description="Helical" evidence="5">
    <location>
        <begin position="180"/>
        <end position="199"/>
    </location>
</feature>
<keyword evidence="8" id="KW-1185">Reference proteome</keyword>
<feature type="transmembrane region" description="Helical" evidence="5">
    <location>
        <begin position="93"/>
        <end position="114"/>
    </location>
</feature>
<evidence type="ECO:0000259" key="6">
    <source>
        <dbReference type="PROSITE" id="PS50850"/>
    </source>
</evidence>
<name>A0A1H1DUH1_9MICC</name>
<dbReference type="RefSeq" id="WP_083339730.1">
    <property type="nucleotide sequence ID" value="NZ_CP018863.1"/>
</dbReference>
<evidence type="ECO:0000256" key="4">
    <source>
        <dbReference type="ARBA" id="ARBA00023136"/>
    </source>
</evidence>
<evidence type="ECO:0000256" key="2">
    <source>
        <dbReference type="ARBA" id="ARBA00022692"/>
    </source>
</evidence>
<dbReference type="Proteomes" id="UP000181917">
    <property type="component" value="Unassembled WGS sequence"/>
</dbReference>
<feature type="transmembrane region" description="Helical" evidence="5">
    <location>
        <begin position="152"/>
        <end position="174"/>
    </location>
</feature>
<feature type="transmembrane region" description="Helical" evidence="5">
    <location>
        <begin position="414"/>
        <end position="433"/>
    </location>
</feature>
<gene>
    <name evidence="7" type="ORF">SAMN04489742_2616</name>
</gene>
<reference evidence="7 8" key="1">
    <citation type="submission" date="2016-10" db="EMBL/GenBank/DDBJ databases">
        <authorList>
            <person name="de Groot N.N."/>
        </authorList>
    </citation>
    <scope>NUCLEOTIDE SEQUENCE [LARGE SCALE GENOMIC DNA]</scope>
    <source>
        <strain evidence="7 8">DSM 20117</strain>
    </source>
</reference>
<evidence type="ECO:0000256" key="5">
    <source>
        <dbReference type="SAM" id="Phobius"/>
    </source>
</evidence>
<dbReference type="SUPFAM" id="SSF103473">
    <property type="entry name" value="MFS general substrate transporter"/>
    <property type="match status" value="1"/>
</dbReference>
<feature type="domain" description="Major facilitator superfamily (MFS) profile" evidence="6">
    <location>
        <begin position="21"/>
        <end position="438"/>
    </location>
</feature>
<keyword evidence="2 5" id="KW-0812">Transmembrane</keyword>
<dbReference type="InterPro" id="IPR036259">
    <property type="entry name" value="MFS_trans_sf"/>
</dbReference>
<dbReference type="Pfam" id="PF00083">
    <property type="entry name" value="Sugar_tr"/>
    <property type="match status" value="1"/>
</dbReference>
<organism evidence="7 8">
    <name type="scientific">Crystallibacter crystallopoietes</name>
    <dbReference type="NCBI Taxonomy" id="37928"/>
    <lineage>
        <taxon>Bacteria</taxon>
        <taxon>Bacillati</taxon>
        <taxon>Actinomycetota</taxon>
        <taxon>Actinomycetes</taxon>
        <taxon>Micrococcales</taxon>
        <taxon>Micrococcaceae</taxon>
        <taxon>Crystallibacter</taxon>
    </lineage>
</organism>
<evidence type="ECO:0000313" key="7">
    <source>
        <dbReference type="EMBL" id="SDQ80067.1"/>
    </source>
</evidence>
<sequence length="464" mass="47781">MSVLTESAATAARGRKTVRWVVLIAALALVFDGYDLVVYGTVVSSLLDDPSQLGPLNAAQAGALGSYALVGVMVGALVVGAVGDFLGRRKVMLINIAWFSIGMALTSMATSVFAFGILRFLTGIGVGALVATAGAVVAEFAPAGKKNFYNAIVYSGVPAGATLASVLAIVFNGILDWRGLFMIGALPIVFLLPVALFKLPESPRWLQARGRQHEAELLSVKTGIPLLAAPAPTETAAAASAPKQKAGFAGLASRRYAVPTAFLGIMSFSGLLLTYGLNTWLPEIMSQYGYDKNYSLMFLVTLNAGAVVGGLIASRSADKFGAKRIVSTTFALAAVSLVLLTFGFPLPVLLTAIAIAGVGTLGTQVLIYGLVSNYYATSVRAAGVAWCAGFGRLGGIFGPLLGGFLIAAGVQTATAFYVFAGVALAGALVTLFLPKRPVTEESSGLAEDRPAPVMATAANIVGND</sequence>
<dbReference type="PANTHER" id="PTHR23508">
    <property type="entry name" value="CARBOXYLIC ACID TRANSPORTER PROTEIN HOMOLOG"/>
    <property type="match status" value="1"/>
</dbReference>
<feature type="transmembrane region" description="Helical" evidence="5">
    <location>
        <begin position="350"/>
        <end position="371"/>
    </location>
</feature>
<dbReference type="OrthoDB" id="9787026at2"/>
<keyword evidence="4 5" id="KW-0472">Membrane</keyword>
<feature type="transmembrane region" description="Helical" evidence="5">
    <location>
        <begin position="256"/>
        <end position="275"/>
    </location>
</feature>
<dbReference type="STRING" id="37928.SAMN04489742_2616"/>
<dbReference type="InterPro" id="IPR005828">
    <property type="entry name" value="MFS_sugar_transport-like"/>
</dbReference>
<evidence type="ECO:0000313" key="8">
    <source>
        <dbReference type="Proteomes" id="UP000181917"/>
    </source>
</evidence>
<accession>A0A1H1DUH1</accession>
<feature type="transmembrane region" description="Helical" evidence="5">
    <location>
        <begin position="67"/>
        <end position="86"/>
    </location>
</feature>
<dbReference type="Gene3D" id="1.20.1250.20">
    <property type="entry name" value="MFS general substrate transporter like domains"/>
    <property type="match status" value="1"/>
</dbReference>
<dbReference type="AlphaFoldDB" id="A0A1H1DUH1"/>
<dbReference type="PANTHER" id="PTHR23508:SF10">
    <property type="entry name" value="CARBOXYLIC ACID TRANSPORTER PROTEIN HOMOLOG"/>
    <property type="match status" value="1"/>
</dbReference>
<evidence type="ECO:0000256" key="3">
    <source>
        <dbReference type="ARBA" id="ARBA00022989"/>
    </source>
</evidence>
<proteinExistence type="predicted"/>
<feature type="transmembrane region" description="Helical" evidence="5">
    <location>
        <begin position="383"/>
        <end position="408"/>
    </location>
</feature>
<dbReference type="EMBL" id="FNKH01000002">
    <property type="protein sequence ID" value="SDQ80067.1"/>
    <property type="molecule type" value="Genomic_DNA"/>
</dbReference>
<dbReference type="PROSITE" id="PS50850">
    <property type="entry name" value="MFS"/>
    <property type="match status" value="1"/>
</dbReference>
<protein>
    <submittedName>
        <fullName evidence="7">MFS transporter, AAHS family, benzoate transport protein</fullName>
    </submittedName>
</protein>
<feature type="transmembrane region" description="Helical" evidence="5">
    <location>
        <begin position="120"/>
        <end position="140"/>
    </location>
</feature>
<dbReference type="GO" id="GO:0005886">
    <property type="term" value="C:plasma membrane"/>
    <property type="evidence" value="ECO:0007669"/>
    <property type="project" value="UniProtKB-SubCell"/>
</dbReference>